<accession>A0A918R446</accession>
<dbReference type="PROSITE" id="PS51257">
    <property type="entry name" value="PROKAR_LIPOPROTEIN"/>
    <property type="match status" value="1"/>
</dbReference>
<protein>
    <recommendedName>
        <fullName evidence="1">Cupin type-2 domain-containing protein</fullName>
    </recommendedName>
</protein>
<dbReference type="CDD" id="cd02236">
    <property type="entry name" value="cupin_CV2614-like"/>
    <property type="match status" value="1"/>
</dbReference>
<dbReference type="RefSeq" id="WP_229796778.1">
    <property type="nucleotide sequence ID" value="NZ_BMWZ01000004.1"/>
</dbReference>
<dbReference type="InterPro" id="IPR047142">
    <property type="entry name" value="OryJ/VirC-like"/>
</dbReference>
<proteinExistence type="predicted"/>
<dbReference type="Proteomes" id="UP000636004">
    <property type="component" value="Unassembled WGS sequence"/>
</dbReference>
<reference evidence="2" key="1">
    <citation type="journal article" date="2014" name="Int. J. Syst. Evol. Microbiol.">
        <title>Complete genome sequence of Corynebacterium casei LMG S-19264T (=DSM 44701T), isolated from a smear-ripened cheese.</title>
        <authorList>
            <consortium name="US DOE Joint Genome Institute (JGI-PGF)"/>
            <person name="Walter F."/>
            <person name="Albersmeier A."/>
            <person name="Kalinowski J."/>
            <person name="Ruckert C."/>
        </authorList>
    </citation>
    <scope>NUCLEOTIDE SEQUENCE</scope>
    <source>
        <strain evidence="2">KCTC 12710</strain>
    </source>
</reference>
<evidence type="ECO:0000259" key="1">
    <source>
        <dbReference type="Pfam" id="PF07883"/>
    </source>
</evidence>
<dbReference type="InterPro" id="IPR013096">
    <property type="entry name" value="Cupin_2"/>
</dbReference>
<evidence type="ECO:0000313" key="3">
    <source>
        <dbReference type="Proteomes" id="UP000636004"/>
    </source>
</evidence>
<dbReference type="InterPro" id="IPR014710">
    <property type="entry name" value="RmlC-like_jellyroll"/>
</dbReference>
<dbReference type="PANTHER" id="PTHR36156:SF2">
    <property type="entry name" value="CUPIN TYPE-2 DOMAIN-CONTAINING PROTEIN"/>
    <property type="match status" value="1"/>
</dbReference>
<name>A0A918R446_9FLAO</name>
<keyword evidence="3" id="KW-1185">Reference proteome</keyword>
<feature type="domain" description="Cupin type-2" evidence="1">
    <location>
        <begin position="59"/>
        <end position="127"/>
    </location>
</feature>
<dbReference type="EMBL" id="BMWZ01000004">
    <property type="protein sequence ID" value="GGZ82430.1"/>
    <property type="molecule type" value="Genomic_DNA"/>
</dbReference>
<organism evidence="2 3">
    <name type="scientific">Algibacter mikhailovii</name>
    <dbReference type="NCBI Taxonomy" id="425498"/>
    <lineage>
        <taxon>Bacteria</taxon>
        <taxon>Pseudomonadati</taxon>
        <taxon>Bacteroidota</taxon>
        <taxon>Flavobacteriia</taxon>
        <taxon>Flavobacteriales</taxon>
        <taxon>Flavobacteriaceae</taxon>
        <taxon>Algibacter</taxon>
    </lineage>
</organism>
<evidence type="ECO:0000313" key="2">
    <source>
        <dbReference type="EMBL" id="GGZ82430.1"/>
    </source>
</evidence>
<dbReference type="PANTHER" id="PTHR36156">
    <property type="entry name" value="SLR2101 PROTEIN"/>
    <property type="match status" value="1"/>
</dbReference>
<dbReference type="AlphaFoldDB" id="A0A918R446"/>
<dbReference type="Gene3D" id="2.60.120.10">
    <property type="entry name" value="Jelly Rolls"/>
    <property type="match status" value="1"/>
</dbReference>
<dbReference type="SUPFAM" id="SSF51182">
    <property type="entry name" value="RmlC-like cupins"/>
    <property type="match status" value="1"/>
</dbReference>
<reference evidence="2" key="2">
    <citation type="submission" date="2020-09" db="EMBL/GenBank/DDBJ databases">
        <authorList>
            <person name="Sun Q."/>
            <person name="Kim S."/>
        </authorList>
    </citation>
    <scope>NUCLEOTIDE SEQUENCE</scope>
    <source>
        <strain evidence="2">KCTC 12710</strain>
    </source>
</reference>
<gene>
    <name evidence="2" type="ORF">GCM10007028_20300</name>
</gene>
<dbReference type="Pfam" id="PF07883">
    <property type="entry name" value="Cupin_2"/>
    <property type="match status" value="1"/>
</dbReference>
<dbReference type="InterPro" id="IPR011051">
    <property type="entry name" value="RmlC_Cupin_sf"/>
</dbReference>
<sequence>MRKIKELYLLILLSLLISCKSTKVAEIKVEKLAETTKSWNGDILPKYPEGSPKITVLKITIPPKTKLHKHYHPVINSGILLKGELKVVDIDGHTLILNEGDVIVELVNKIHYGVNEGKKPAKIVVFYSGTVDLPITIVEEE</sequence>
<comment type="caution">
    <text evidence="2">The sequence shown here is derived from an EMBL/GenBank/DDBJ whole genome shotgun (WGS) entry which is preliminary data.</text>
</comment>